<sequence>MPTVQIEVWQQYSQADEEQLFDSVFQCVKNAFQLPEYDHNIRLVVHKAQRFQ</sequence>
<dbReference type="Proteomes" id="UP000013070">
    <property type="component" value="Unassembled WGS sequence"/>
</dbReference>
<dbReference type="InterPro" id="IPR014347">
    <property type="entry name" value="Tautomerase/MIF_sf"/>
</dbReference>
<comment type="caution">
    <text evidence="2">The sequence shown here is derived from an EMBL/GenBank/DDBJ whole genome shotgun (WGS) entry which is preliminary data.</text>
</comment>
<evidence type="ECO:0000313" key="4">
    <source>
        <dbReference type="Proteomes" id="UP000013101"/>
    </source>
</evidence>
<proteinExistence type="predicted"/>
<protein>
    <recommendedName>
        <fullName evidence="5">4-oxalocrotonate tautomerase domain-containing protein</fullName>
    </recommendedName>
</protein>
<dbReference type="SUPFAM" id="SSF55331">
    <property type="entry name" value="Tautomerase/MIF"/>
    <property type="match status" value="1"/>
</dbReference>
<dbReference type="PATRIC" id="fig|1217710.3.peg.721"/>
<dbReference type="PATRIC" id="fig|1217693.3.peg.512"/>
<reference evidence="2 4" key="1">
    <citation type="submission" date="2013-02" db="EMBL/GenBank/DDBJ databases">
        <title>The Genome Sequence of Acinetobacter sp. NIPH 2171.</title>
        <authorList>
            <consortium name="The Broad Institute Genome Sequencing Platform"/>
            <consortium name="The Broad Institute Genome Sequencing Center for Infectious Disease"/>
            <person name="Cerqueira G."/>
            <person name="Feldgarden M."/>
            <person name="Courvalin P."/>
            <person name="Perichon B."/>
            <person name="Grillot-Courvalin C."/>
            <person name="Clermont D."/>
            <person name="Rocha E."/>
            <person name="Yoon E.-J."/>
            <person name="Nemec A."/>
            <person name="Walker B."/>
            <person name="Young S.K."/>
            <person name="Zeng Q."/>
            <person name="Gargeya S."/>
            <person name="Fitzgerald M."/>
            <person name="Haas B."/>
            <person name="Abouelleil A."/>
            <person name="Alvarado L."/>
            <person name="Arachchi H.M."/>
            <person name="Berlin A.M."/>
            <person name="Chapman S.B."/>
            <person name="Dewar J."/>
            <person name="Goldberg J."/>
            <person name="Griggs A."/>
            <person name="Gujja S."/>
            <person name="Hansen M."/>
            <person name="Howarth C."/>
            <person name="Imamovic A."/>
            <person name="Larimer J."/>
            <person name="McCowan C."/>
            <person name="Murphy C."/>
            <person name="Neiman D."/>
            <person name="Pearson M."/>
            <person name="Priest M."/>
            <person name="Roberts A."/>
            <person name="Saif S."/>
            <person name="Shea T."/>
            <person name="Sisk P."/>
            <person name="Sykes S."/>
            <person name="Wortman J."/>
            <person name="Nusbaum C."/>
            <person name="Birren B."/>
        </authorList>
    </citation>
    <scope>NUCLEOTIDE SEQUENCE [LARGE SCALE GENOMIC DNA]</scope>
    <source>
        <strain evidence="2 4">NIPH 2171</strain>
    </source>
</reference>
<dbReference type="Proteomes" id="UP000013101">
    <property type="component" value="Unassembled WGS sequence"/>
</dbReference>
<keyword evidence="3" id="KW-1185">Reference proteome</keyword>
<evidence type="ECO:0000313" key="2">
    <source>
        <dbReference type="EMBL" id="ENX11669.1"/>
    </source>
</evidence>
<dbReference type="RefSeq" id="WP_004781349.1">
    <property type="nucleotide sequence ID" value="NZ_CP083658.1"/>
</dbReference>
<reference evidence="1 3" key="2">
    <citation type="submission" date="2013-02" db="EMBL/GenBank/DDBJ databases">
        <title>The Genome Sequence of Acinetobacter sp. NIPH 899.</title>
        <authorList>
            <consortium name="The Broad Institute Genome Sequencing Platform"/>
            <consortium name="The Broad Institute Genome Sequencing Center for Infectious Disease"/>
            <person name="Cerqueira G."/>
            <person name="Feldgarden M."/>
            <person name="Courvalin P."/>
            <person name="Perichon B."/>
            <person name="Grillot-Courvalin C."/>
            <person name="Clermont D."/>
            <person name="Rocha E."/>
            <person name="Yoon E.-J."/>
            <person name="Nemec A."/>
            <person name="Walker B."/>
            <person name="Young S.K."/>
            <person name="Zeng Q."/>
            <person name="Gargeya S."/>
            <person name="Fitzgerald M."/>
            <person name="Haas B."/>
            <person name="Abouelleil A."/>
            <person name="Alvarado L."/>
            <person name="Arachchi H.M."/>
            <person name="Berlin A.M."/>
            <person name="Chapman S.B."/>
            <person name="Dewar J."/>
            <person name="Goldberg J."/>
            <person name="Griggs A."/>
            <person name="Gujja S."/>
            <person name="Hansen M."/>
            <person name="Howarth C."/>
            <person name="Imamovic A."/>
            <person name="Larimer J."/>
            <person name="McCowan C."/>
            <person name="Murphy C."/>
            <person name="Neiman D."/>
            <person name="Pearson M."/>
            <person name="Priest M."/>
            <person name="Roberts A."/>
            <person name="Saif S."/>
            <person name="Shea T."/>
            <person name="Sisk P."/>
            <person name="Sykes S."/>
            <person name="Wortman J."/>
            <person name="Nusbaum C."/>
            <person name="Birren B."/>
        </authorList>
    </citation>
    <scope>NUCLEOTIDE SEQUENCE [LARGE SCALE GENOMIC DNA]</scope>
    <source>
        <strain evidence="1 3">NIPH 899</strain>
    </source>
</reference>
<name>N9MST8_9GAMM</name>
<evidence type="ECO:0008006" key="5">
    <source>
        <dbReference type="Google" id="ProtNLM"/>
    </source>
</evidence>
<accession>N9MST8</accession>
<evidence type="ECO:0000313" key="3">
    <source>
        <dbReference type="Proteomes" id="UP000013070"/>
    </source>
</evidence>
<organism evidence="2 4">
    <name type="scientific">Acinetobacter variabilis</name>
    <dbReference type="NCBI Taxonomy" id="70346"/>
    <lineage>
        <taxon>Bacteria</taxon>
        <taxon>Pseudomonadati</taxon>
        <taxon>Pseudomonadota</taxon>
        <taxon>Gammaproteobacteria</taxon>
        <taxon>Moraxellales</taxon>
        <taxon>Moraxellaceae</taxon>
        <taxon>Acinetobacter</taxon>
    </lineage>
</organism>
<dbReference type="EMBL" id="APRS01000002">
    <property type="protein sequence ID" value="ENX11669.1"/>
    <property type="molecule type" value="Genomic_DNA"/>
</dbReference>
<dbReference type="AlphaFoldDB" id="N9MST8"/>
<accession>N8WSJ1</accession>
<dbReference type="EMBL" id="APPE01000041">
    <property type="protein sequence ID" value="ENU99873.1"/>
    <property type="molecule type" value="Genomic_DNA"/>
</dbReference>
<dbReference type="Gene3D" id="3.30.429.10">
    <property type="entry name" value="Macrophage Migration Inhibitory Factor"/>
    <property type="match status" value="1"/>
</dbReference>
<gene>
    <name evidence="2" type="ORF">F897_00522</name>
    <name evidence="1" type="ORF">F969_00774</name>
</gene>
<evidence type="ECO:0000313" key="1">
    <source>
        <dbReference type="EMBL" id="ENU99873.1"/>
    </source>
</evidence>
<dbReference type="HOGENOM" id="CLU_3075732_0_0_6"/>